<comment type="caution">
    <text evidence="5">The sequence shown here is derived from an EMBL/GenBank/DDBJ whole genome shotgun (WGS) entry which is preliminary data.</text>
</comment>
<evidence type="ECO:0000256" key="2">
    <source>
        <dbReference type="ARBA" id="ARBA00022692"/>
    </source>
</evidence>
<dbReference type="AlphaFoldDB" id="A0AAV8WNB0"/>
<evidence type="ECO:0000256" key="1">
    <source>
        <dbReference type="ARBA" id="ARBA00004141"/>
    </source>
</evidence>
<protein>
    <submittedName>
        <fullName evidence="5">Uncharacterized protein</fullName>
    </submittedName>
</protein>
<reference evidence="5" key="1">
    <citation type="journal article" date="2023" name="Insect Mol. Biol.">
        <title>Genome sequencing provides insights into the evolution of gene families encoding plant cell wall-degrading enzymes in longhorned beetles.</title>
        <authorList>
            <person name="Shin N.R."/>
            <person name="Okamura Y."/>
            <person name="Kirsch R."/>
            <person name="Pauchet Y."/>
        </authorList>
    </citation>
    <scope>NUCLEOTIDE SEQUENCE</scope>
    <source>
        <strain evidence="5">RBIC_L_NR</strain>
    </source>
</reference>
<gene>
    <name evidence="5" type="ORF">NQ314_019776</name>
</gene>
<dbReference type="SUPFAM" id="SSF81338">
    <property type="entry name" value="Aquaporin-like"/>
    <property type="match status" value="1"/>
</dbReference>
<dbReference type="EMBL" id="JANEYF010005532">
    <property type="protein sequence ID" value="KAJ8927772.1"/>
    <property type="molecule type" value="Genomic_DNA"/>
</dbReference>
<evidence type="ECO:0000256" key="3">
    <source>
        <dbReference type="ARBA" id="ARBA00022989"/>
    </source>
</evidence>
<proteinExistence type="predicted"/>
<dbReference type="GO" id="GO:0016020">
    <property type="term" value="C:membrane"/>
    <property type="evidence" value="ECO:0007669"/>
    <property type="project" value="UniProtKB-SubCell"/>
</dbReference>
<comment type="subcellular location">
    <subcellularLocation>
        <location evidence="1">Membrane</location>
        <topology evidence="1">Multi-pass membrane protein</topology>
    </subcellularLocation>
</comment>
<keyword evidence="6" id="KW-1185">Reference proteome</keyword>
<sequence length="71" mass="8243">MFKFKSQLWLPDRLKWGFTQYDMNRVYWVGPILGGMAAALLYKNAFQAPSLGPLKIIERYTTVATDEKEVK</sequence>
<name>A0AAV8WNB0_9CUCU</name>
<keyword evidence="4" id="KW-0472">Membrane</keyword>
<keyword evidence="3" id="KW-1133">Transmembrane helix</keyword>
<evidence type="ECO:0000313" key="6">
    <source>
        <dbReference type="Proteomes" id="UP001162156"/>
    </source>
</evidence>
<evidence type="ECO:0000256" key="4">
    <source>
        <dbReference type="ARBA" id="ARBA00023136"/>
    </source>
</evidence>
<dbReference type="InterPro" id="IPR023271">
    <property type="entry name" value="Aquaporin-like"/>
</dbReference>
<keyword evidence="2" id="KW-0812">Transmembrane</keyword>
<evidence type="ECO:0000313" key="5">
    <source>
        <dbReference type="EMBL" id="KAJ8927772.1"/>
    </source>
</evidence>
<dbReference type="Proteomes" id="UP001162156">
    <property type="component" value="Unassembled WGS sequence"/>
</dbReference>
<organism evidence="5 6">
    <name type="scientific">Rhamnusium bicolor</name>
    <dbReference type="NCBI Taxonomy" id="1586634"/>
    <lineage>
        <taxon>Eukaryota</taxon>
        <taxon>Metazoa</taxon>
        <taxon>Ecdysozoa</taxon>
        <taxon>Arthropoda</taxon>
        <taxon>Hexapoda</taxon>
        <taxon>Insecta</taxon>
        <taxon>Pterygota</taxon>
        <taxon>Neoptera</taxon>
        <taxon>Endopterygota</taxon>
        <taxon>Coleoptera</taxon>
        <taxon>Polyphaga</taxon>
        <taxon>Cucujiformia</taxon>
        <taxon>Chrysomeloidea</taxon>
        <taxon>Cerambycidae</taxon>
        <taxon>Lepturinae</taxon>
        <taxon>Rhagiini</taxon>
        <taxon>Rhamnusium</taxon>
    </lineage>
</organism>
<accession>A0AAV8WNB0</accession>